<name>A0ABP1XW35_PARSO</name>
<dbReference type="InterPro" id="IPR008258">
    <property type="entry name" value="Transglycosylase_SLT_dom_1"/>
</dbReference>
<dbReference type="PANTHER" id="PTHR47053">
    <property type="entry name" value="MUREIN DD-ENDOPEPTIDASE MEPH-RELATED"/>
    <property type="match status" value="1"/>
</dbReference>
<keyword evidence="4" id="KW-0788">Thiol protease</keyword>
<evidence type="ECO:0000256" key="1">
    <source>
        <dbReference type="ARBA" id="ARBA00007074"/>
    </source>
</evidence>
<evidence type="ECO:0000256" key="5">
    <source>
        <dbReference type="SAM" id="Phobius"/>
    </source>
</evidence>
<dbReference type="InterPro" id="IPR000064">
    <property type="entry name" value="NLP_P60_dom"/>
</dbReference>
<sequence>MRAHIIEKQALEVNRLKKIIKTIAVSQLSFLLLAIFAVGVMVTIFIGDASSKSNDDWISGSLNGVPQEFIPYFNEASSIYNIPNYILAGVAKQESNFDPNCSYGGAFGIMQVQKYDAGSGKDLWAYLINGGLGEVYKNAGYSFSSSEDMWNQFLKDPRAQIIGGAYEIRYYANYVLWKQKKVEKLDYNNNENMKLITWDESDKDTVRRVFACYNGGPGYGMSVDLDNAQFDYPNKVFQYAMEYKGNGLENGNGSYPGGNAIIEKAIATGQTIVGKSPYVWGGGRTQADIDARRFDCSSFVHWCYASAGVVLGDYRVVVTDSLVKEGKAVSPKDMKRGDVIFFNTYKYNGHVGIYLGNGKFIHDGSTGGVQISELGNPYWSKVFNGNVRRIVE</sequence>
<dbReference type="InterPro" id="IPR023346">
    <property type="entry name" value="Lysozyme-like_dom_sf"/>
</dbReference>
<comment type="similarity">
    <text evidence="1">Belongs to the peptidase C40 family.</text>
</comment>
<keyword evidence="8" id="KW-1185">Reference proteome</keyword>
<dbReference type="Proteomes" id="UP000032811">
    <property type="component" value="Plasmid pCS1"/>
</dbReference>
<reference evidence="7 8" key="1">
    <citation type="submission" date="2014-11" db="EMBL/GenBank/DDBJ databases">
        <authorList>
            <person name="Aslett M.A."/>
            <person name="De Silva N."/>
        </authorList>
    </citation>
    <scope>NUCLEOTIDE SEQUENCE [LARGE SCALE GENOMIC DNA]</scope>
    <source>
        <strain evidence="7 8">ATCC9714</strain>
        <plasmid evidence="7 8">pCS1</plasmid>
    </source>
</reference>
<keyword evidence="2" id="KW-0645">Protease</keyword>
<dbReference type="Gene3D" id="3.90.1720.10">
    <property type="entry name" value="endopeptidase domain like (from Nostoc punctiforme)"/>
    <property type="match status" value="1"/>
</dbReference>
<dbReference type="GeneID" id="97539222"/>
<keyword evidence="5" id="KW-0812">Transmembrane</keyword>
<dbReference type="SUPFAM" id="SSF53955">
    <property type="entry name" value="Lysozyme-like"/>
    <property type="match status" value="1"/>
</dbReference>
<proteinExistence type="inferred from homology"/>
<feature type="transmembrane region" description="Helical" evidence="5">
    <location>
        <begin position="20"/>
        <end position="46"/>
    </location>
</feature>
<evidence type="ECO:0000259" key="6">
    <source>
        <dbReference type="PROSITE" id="PS51935"/>
    </source>
</evidence>
<evidence type="ECO:0000313" key="8">
    <source>
        <dbReference type="Proteomes" id="UP000032811"/>
    </source>
</evidence>
<dbReference type="PANTHER" id="PTHR47053:SF1">
    <property type="entry name" value="MUREIN DD-ENDOPEPTIDASE MEPH-RELATED"/>
    <property type="match status" value="1"/>
</dbReference>
<dbReference type="Pfam" id="PF00877">
    <property type="entry name" value="NLPC_P60"/>
    <property type="match status" value="1"/>
</dbReference>
<keyword evidence="5" id="KW-1133">Transmembrane helix</keyword>
<dbReference type="RefSeq" id="WP_243114994.1">
    <property type="nucleotide sequence ID" value="NZ_CDNJ01000026.1"/>
</dbReference>
<keyword evidence="7" id="KW-0614">Plasmid</keyword>
<dbReference type="InterPro" id="IPR051202">
    <property type="entry name" value="Peptidase_C40"/>
</dbReference>
<accession>A0ABP1XW35</accession>
<gene>
    <name evidence="7" type="ORF">ATCC9714PCS11_00371</name>
</gene>
<dbReference type="PROSITE" id="PS51935">
    <property type="entry name" value="NLPC_P60"/>
    <property type="match status" value="1"/>
</dbReference>
<organism evidence="7 8">
    <name type="scientific">Paraclostridium sordellii</name>
    <name type="common">Clostridium sordellii</name>
    <dbReference type="NCBI Taxonomy" id="1505"/>
    <lineage>
        <taxon>Bacteria</taxon>
        <taxon>Bacillati</taxon>
        <taxon>Bacillota</taxon>
        <taxon>Clostridia</taxon>
        <taxon>Peptostreptococcales</taxon>
        <taxon>Peptostreptococcaceae</taxon>
        <taxon>Paraclostridium</taxon>
    </lineage>
</organism>
<dbReference type="SUPFAM" id="SSF54001">
    <property type="entry name" value="Cysteine proteinases"/>
    <property type="match status" value="1"/>
</dbReference>
<protein>
    <submittedName>
        <fullName evidence="7">Probable cell wall-binding protein</fullName>
    </submittedName>
</protein>
<dbReference type="EMBL" id="LN679999">
    <property type="protein sequence ID" value="CEJ75496.1"/>
    <property type="molecule type" value="Genomic_DNA"/>
</dbReference>
<evidence type="ECO:0000313" key="7">
    <source>
        <dbReference type="EMBL" id="CEJ75496.1"/>
    </source>
</evidence>
<evidence type="ECO:0000256" key="4">
    <source>
        <dbReference type="ARBA" id="ARBA00022807"/>
    </source>
</evidence>
<keyword evidence="3" id="KW-0378">Hydrolase</keyword>
<evidence type="ECO:0000256" key="2">
    <source>
        <dbReference type="ARBA" id="ARBA00022670"/>
    </source>
</evidence>
<dbReference type="Gene3D" id="1.10.530.10">
    <property type="match status" value="1"/>
</dbReference>
<dbReference type="Pfam" id="PF01464">
    <property type="entry name" value="SLT"/>
    <property type="match status" value="1"/>
</dbReference>
<geneLocation type="plasmid" evidence="7 8">
    <name>pCS1</name>
</geneLocation>
<feature type="domain" description="NlpC/P60" evidence="6">
    <location>
        <begin position="259"/>
        <end position="390"/>
    </location>
</feature>
<dbReference type="InterPro" id="IPR038765">
    <property type="entry name" value="Papain-like_cys_pep_sf"/>
</dbReference>
<evidence type="ECO:0000256" key="3">
    <source>
        <dbReference type="ARBA" id="ARBA00022801"/>
    </source>
</evidence>
<keyword evidence="5" id="KW-0472">Membrane</keyword>